<dbReference type="InterPro" id="IPR035901">
    <property type="entry name" value="GIY-YIG_endonuc_sf"/>
</dbReference>
<reference evidence="1 2" key="1">
    <citation type="submission" date="2020-03" db="EMBL/GenBank/DDBJ databases">
        <title>Rubrivivax benzoatilyticus JA2 (sequenced after 10 years sub-culturing).</title>
        <authorList>
            <person name="Gupta D."/>
            <person name="Chintalapati S."/>
            <person name="Chintalapati V.R."/>
        </authorList>
    </citation>
    <scope>NUCLEOTIDE SEQUENCE [LARGE SCALE GENOMIC DNA]</scope>
    <source>
        <strain evidence="1 2">JA2-Mal</strain>
    </source>
</reference>
<sequence length="280" mass="30347">MPIAELVLDSSPPDFGNFFFKSTDQHTSLVVLVASKDQFKRLLESAGGSPGLYILQAEDSTVYVGKSVDLSVRLRNHKTNEKIGQRRVMLMMRYQGLSRYLDYGEAKLYDTLSALDYRLEQSPLSSSLEVKRLRLESMDAEHVAMADGLVKQFLSYSVALGLTRPATPPPPPPVLPPPPSPIPSATSTFLRVLTPVGTVIAEVTAAGTFVAALVAADLTKVAGLGYVFAGEPLVSKTKSTKYPFGSKPAGGQFVMTHCKTPNKKRMLERVSDALGLGWTV</sequence>
<accession>A0ABX0HTP5</accession>
<evidence type="ECO:0008006" key="3">
    <source>
        <dbReference type="Google" id="ProtNLM"/>
    </source>
</evidence>
<dbReference type="RefSeq" id="WP_009857782.1">
    <property type="nucleotide sequence ID" value="NZ_JAAOCD010000001.1"/>
</dbReference>
<comment type="caution">
    <text evidence="1">The sequence shown here is derived from an EMBL/GenBank/DDBJ whole genome shotgun (WGS) entry which is preliminary data.</text>
</comment>
<gene>
    <name evidence="1" type="ORF">G7087_04775</name>
</gene>
<dbReference type="EMBL" id="JAAOCD010000001">
    <property type="protein sequence ID" value="NHK97681.1"/>
    <property type="molecule type" value="Genomic_DNA"/>
</dbReference>
<evidence type="ECO:0000313" key="2">
    <source>
        <dbReference type="Proteomes" id="UP000802098"/>
    </source>
</evidence>
<dbReference type="Proteomes" id="UP000802098">
    <property type="component" value="Unassembled WGS sequence"/>
</dbReference>
<dbReference type="Gene3D" id="3.40.1440.10">
    <property type="entry name" value="GIY-YIG endonuclease"/>
    <property type="match status" value="1"/>
</dbReference>
<organism evidence="1 2">
    <name type="scientific">Rubrivivax benzoatilyticus</name>
    <dbReference type="NCBI Taxonomy" id="316997"/>
    <lineage>
        <taxon>Bacteria</taxon>
        <taxon>Pseudomonadati</taxon>
        <taxon>Pseudomonadota</taxon>
        <taxon>Betaproteobacteria</taxon>
        <taxon>Burkholderiales</taxon>
        <taxon>Sphaerotilaceae</taxon>
        <taxon>Rubrivivax</taxon>
    </lineage>
</organism>
<dbReference type="SUPFAM" id="SSF82771">
    <property type="entry name" value="GIY-YIG endonuclease"/>
    <property type="match status" value="1"/>
</dbReference>
<name>A0ABX0HTP5_9BURK</name>
<evidence type="ECO:0000313" key="1">
    <source>
        <dbReference type="EMBL" id="NHK97681.1"/>
    </source>
</evidence>
<proteinExistence type="predicted"/>
<keyword evidence="2" id="KW-1185">Reference proteome</keyword>
<protein>
    <recommendedName>
        <fullName evidence="3">GIY-YIG domain-containing protein</fullName>
    </recommendedName>
</protein>